<dbReference type="STRING" id="1123069.ruthe_00773"/>
<feature type="region of interest" description="Disordered" evidence="1">
    <location>
        <begin position="1"/>
        <end position="30"/>
    </location>
</feature>
<dbReference type="HOGENOM" id="CLU_070067_0_0_5"/>
<evidence type="ECO:0000313" key="2">
    <source>
        <dbReference type="EMBL" id="EPX87104.1"/>
    </source>
</evidence>
<proteinExistence type="predicted"/>
<dbReference type="Proteomes" id="UP000015346">
    <property type="component" value="Unassembled WGS sequence"/>
</dbReference>
<dbReference type="RefSeq" id="WP_021096878.1">
    <property type="nucleotide sequence ID" value="NZ_KE557320.1"/>
</dbReference>
<protein>
    <submittedName>
        <fullName evidence="2">Uncharacterized protein</fullName>
    </submittedName>
</protein>
<dbReference type="AlphaFoldDB" id="S9SL78"/>
<name>S9SL78_9RHOB</name>
<evidence type="ECO:0000313" key="3">
    <source>
        <dbReference type="Proteomes" id="UP000015346"/>
    </source>
</evidence>
<dbReference type="EMBL" id="AOLV01000009">
    <property type="protein sequence ID" value="EPX87104.1"/>
    <property type="molecule type" value="Genomic_DNA"/>
</dbReference>
<feature type="compositionally biased region" description="Gly residues" evidence="1">
    <location>
        <begin position="18"/>
        <end position="29"/>
    </location>
</feature>
<evidence type="ECO:0000256" key="1">
    <source>
        <dbReference type="SAM" id="MobiDB-lite"/>
    </source>
</evidence>
<gene>
    <name evidence="2" type="ORF">ruthe_00773</name>
</gene>
<sequence>MPRRRPWPRPHGQAHGAAAGGGEGEGGEGAALAEGDAAVALLTALGLVEGHLRAGAALYAAGESNLAVTHMKHPGDEIYADLVPMLEAAGAEGFAPELEALAAAVEGRADPAAVAEAESAVMARIEAARQAAGATPYQQARAIEALMRTAAEEYAIGIVDGAVANLHEYQDAWGFVQVAKDQVAKLAGTSPEAAAAMEEALAPTDAIFPGLVPEGAVEGDAAVLLGAAARIELAGLQLR</sequence>
<comment type="caution">
    <text evidence="2">The sequence shown here is derived from an EMBL/GenBank/DDBJ whole genome shotgun (WGS) entry which is preliminary data.</text>
</comment>
<keyword evidence="3" id="KW-1185">Reference proteome</keyword>
<accession>S9SL78</accession>
<organism evidence="2 3">
    <name type="scientific">Rubellimicrobium thermophilum DSM 16684</name>
    <dbReference type="NCBI Taxonomy" id="1123069"/>
    <lineage>
        <taxon>Bacteria</taxon>
        <taxon>Pseudomonadati</taxon>
        <taxon>Pseudomonadota</taxon>
        <taxon>Alphaproteobacteria</taxon>
        <taxon>Rhodobacterales</taxon>
        <taxon>Roseobacteraceae</taxon>
        <taxon>Rubellimicrobium</taxon>
    </lineage>
</organism>
<dbReference type="OrthoDB" id="65747at2"/>
<reference evidence="2 3" key="1">
    <citation type="journal article" date="2013" name="Stand. Genomic Sci.">
        <title>Genome sequence of the reddish-pigmented Rubellimicrobium thermophilum type strain (DSM 16684(T)), a member of the Roseobacter clade.</title>
        <authorList>
            <person name="Fiebig A."/>
            <person name="Riedel T."/>
            <person name="Gronow S."/>
            <person name="Petersen J."/>
            <person name="Klenk H.P."/>
            <person name="Goker M."/>
        </authorList>
    </citation>
    <scope>NUCLEOTIDE SEQUENCE [LARGE SCALE GENOMIC DNA]</scope>
    <source>
        <strain evidence="2 3">DSM 16684</strain>
    </source>
</reference>